<evidence type="ECO:0000313" key="2">
    <source>
        <dbReference type="EnsemblPlants" id="EMT19222"/>
    </source>
</evidence>
<accession>R7WA92</accession>
<name>R7WA92_AEGTA</name>
<evidence type="ECO:0000256" key="1">
    <source>
        <dbReference type="SAM" id="MobiDB-lite"/>
    </source>
</evidence>
<feature type="compositionally biased region" description="Low complexity" evidence="1">
    <location>
        <begin position="11"/>
        <end position="26"/>
    </location>
</feature>
<protein>
    <submittedName>
        <fullName evidence="2">Uncharacterized protein</fullName>
    </submittedName>
</protein>
<sequence>MATIDDEKALRQSTLRTTSSRLASAAPPGSDARWAFSFHSAARRLISRPFSPTIASRIITATSARFTSPPISIPTVGLLLPGERPAQHRHNGRDALARGVPAGVRQAHPHRLVPEDLRLRAPRGEHGAAVNRCQELRRHHGRLSPDEVRPDVPYERVAAVGQPPPELQELLGRHHGDASVVDVHDGSGAVPVEPREEAVLLLPEVGAEAVERGAGGDDVAGVEMQRTDGVHGREDGAHGVENRLLECVEGVEQDGVWERQPLGLAHDVVE</sequence>
<dbReference type="EnsemblPlants" id="EMT19222">
    <property type="protein sequence ID" value="EMT19222"/>
    <property type="gene ID" value="F775_22656"/>
</dbReference>
<proteinExistence type="predicted"/>
<feature type="compositionally biased region" description="Basic and acidic residues" evidence="1">
    <location>
        <begin position="1"/>
        <end position="10"/>
    </location>
</feature>
<dbReference type="AlphaFoldDB" id="R7WA92"/>
<feature type="region of interest" description="Disordered" evidence="1">
    <location>
        <begin position="1"/>
        <end position="29"/>
    </location>
</feature>
<organism evidence="2">
    <name type="scientific">Aegilops tauschii</name>
    <name type="common">Tausch's goatgrass</name>
    <name type="synonym">Aegilops squarrosa</name>
    <dbReference type="NCBI Taxonomy" id="37682"/>
    <lineage>
        <taxon>Eukaryota</taxon>
        <taxon>Viridiplantae</taxon>
        <taxon>Streptophyta</taxon>
        <taxon>Embryophyta</taxon>
        <taxon>Tracheophyta</taxon>
        <taxon>Spermatophyta</taxon>
        <taxon>Magnoliopsida</taxon>
        <taxon>Liliopsida</taxon>
        <taxon>Poales</taxon>
        <taxon>Poaceae</taxon>
        <taxon>BOP clade</taxon>
        <taxon>Pooideae</taxon>
        <taxon>Triticodae</taxon>
        <taxon>Triticeae</taxon>
        <taxon>Triticinae</taxon>
        <taxon>Aegilops</taxon>
    </lineage>
</organism>
<reference evidence="2" key="1">
    <citation type="submission" date="2015-06" db="UniProtKB">
        <authorList>
            <consortium name="EnsemblPlants"/>
        </authorList>
    </citation>
    <scope>IDENTIFICATION</scope>
</reference>